<evidence type="ECO:0008006" key="2">
    <source>
        <dbReference type="Google" id="ProtNLM"/>
    </source>
</evidence>
<organism evidence="1">
    <name type="scientific">hydrothermal vent metagenome</name>
    <dbReference type="NCBI Taxonomy" id="652676"/>
    <lineage>
        <taxon>unclassified sequences</taxon>
        <taxon>metagenomes</taxon>
        <taxon>ecological metagenomes</taxon>
    </lineage>
</organism>
<accession>A0A3B0TB39</accession>
<gene>
    <name evidence="1" type="ORF">MNBD_BACTEROID01-1340</name>
</gene>
<dbReference type="NCBIfam" id="TIGR04183">
    <property type="entry name" value="Por_Secre_tail"/>
    <property type="match status" value="1"/>
</dbReference>
<sequence length="292" mass="32845">MKSRNFNFELLVLCFSFFFTLSSHGQLFVDAGNDTTFCAGPYFSDTIFIGKNVKIENAIEPYSIAWECKVPLGLSFLTAKDILSDTTIISPYIETGPTIADSINFILHVTDSEGNYANDSIIVHFSFYGILLGYQVIYLNQGDSVWFNGGTIGGKYDSIYWRPREGLSDPDSVSTWCKPDTTTDYFQVTVDKFGCKCMRFVYEIRVVLTKTDDFKINPNNSLNLIQKGPKVYFDNMVGKEALISLFSLNGVLLHKSRTNSNSFEVSRLLHKRGIYIVKISIGGNIGICKFLK</sequence>
<protein>
    <recommendedName>
        <fullName evidence="2">Secretion system C-terminal sorting domain-containing protein</fullName>
    </recommendedName>
</protein>
<evidence type="ECO:0000313" key="1">
    <source>
        <dbReference type="EMBL" id="VAW15841.1"/>
    </source>
</evidence>
<proteinExistence type="predicted"/>
<dbReference type="EMBL" id="UOEP01000053">
    <property type="protein sequence ID" value="VAW15841.1"/>
    <property type="molecule type" value="Genomic_DNA"/>
</dbReference>
<dbReference type="AlphaFoldDB" id="A0A3B0TB39"/>
<name>A0A3B0TB39_9ZZZZ</name>
<dbReference type="InterPro" id="IPR026444">
    <property type="entry name" value="Secre_tail"/>
</dbReference>
<reference evidence="1" key="1">
    <citation type="submission" date="2018-06" db="EMBL/GenBank/DDBJ databases">
        <authorList>
            <person name="Zhirakovskaya E."/>
        </authorList>
    </citation>
    <scope>NUCLEOTIDE SEQUENCE</scope>
</reference>